<dbReference type="SMART" id="SM00331">
    <property type="entry name" value="PP2C_SIG"/>
    <property type="match status" value="1"/>
</dbReference>
<gene>
    <name evidence="3" type="ORF">FJY75_07655</name>
</gene>
<evidence type="ECO:0000313" key="3">
    <source>
        <dbReference type="EMBL" id="MBM3317713.1"/>
    </source>
</evidence>
<accession>A0A937XD26</accession>
<reference evidence="3" key="1">
    <citation type="submission" date="2019-03" db="EMBL/GenBank/DDBJ databases">
        <title>Lake Tanganyika Metagenome-Assembled Genomes (MAGs).</title>
        <authorList>
            <person name="Tran P."/>
        </authorList>
    </citation>
    <scope>NUCLEOTIDE SEQUENCE</scope>
    <source>
        <strain evidence="3">M_DeepCast_400m_m2_100</strain>
    </source>
</reference>
<dbReference type="EMBL" id="VGIY01000173">
    <property type="protein sequence ID" value="MBM3317713.1"/>
    <property type="molecule type" value="Genomic_DNA"/>
</dbReference>
<dbReference type="Pfam" id="PF13672">
    <property type="entry name" value="PP2C_2"/>
    <property type="match status" value="1"/>
</dbReference>
<dbReference type="InterPro" id="IPR001932">
    <property type="entry name" value="PPM-type_phosphatase-like_dom"/>
</dbReference>
<protein>
    <submittedName>
        <fullName evidence="3">Stp1/IreP family PP2C-type Ser/Thr phosphatase</fullName>
    </submittedName>
</protein>
<dbReference type="InterPro" id="IPR015655">
    <property type="entry name" value="PP2C"/>
</dbReference>
<dbReference type="NCBIfam" id="NF033484">
    <property type="entry name" value="Stp1_PP2C_phos"/>
    <property type="match status" value="1"/>
</dbReference>
<sequence>MRNQRIEMKLGTLRCVLLKAIGRGGVPAGAVPTGRVDACPSHGSDRQLTTPCHICGITDVGRVRKLNEDAYRISADGRFFVVADGMGGHAAGEVASELAVSTLVDFVQDALHREGAPPDADVASLLLRAIDAAHERVRREAAAREGCKGMGTAIVMGMVLGDRLHTCHVGDSRCYVMTAAGLTVLTRDHSMVARLVQAGTLNPGDVRTHPRRNELLQALGLPMQLEPDVNACDLATRDRVLLCSDGLWESLEDDDIRRIISGDRSVVGCARRLVDRAARAGGRDNITAVVYEHVPPSPSARTDDASACTSNGPHLGPNEQGLAKGAKGENM</sequence>
<evidence type="ECO:0000313" key="4">
    <source>
        <dbReference type="Proteomes" id="UP000748308"/>
    </source>
</evidence>
<dbReference type="PANTHER" id="PTHR13832">
    <property type="entry name" value="PROTEIN PHOSPHATASE 2C"/>
    <property type="match status" value="1"/>
</dbReference>
<dbReference type="InterPro" id="IPR036457">
    <property type="entry name" value="PPM-type-like_dom_sf"/>
</dbReference>
<organism evidence="3 4">
    <name type="scientific">Eiseniibacteriota bacterium</name>
    <dbReference type="NCBI Taxonomy" id="2212470"/>
    <lineage>
        <taxon>Bacteria</taxon>
        <taxon>Candidatus Eiseniibacteriota</taxon>
    </lineage>
</organism>
<evidence type="ECO:0000259" key="2">
    <source>
        <dbReference type="PROSITE" id="PS51746"/>
    </source>
</evidence>
<dbReference type="SUPFAM" id="SSF81606">
    <property type="entry name" value="PP2C-like"/>
    <property type="match status" value="1"/>
</dbReference>
<feature type="region of interest" description="Disordered" evidence="1">
    <location>
        <begin position="295"/>
        <end position="331"/>
    </location>
</feature>
<dbReference type="PROSITE" id="PS51746">
    <property type="entry name" value="PPM_2"/>
    <property type="match status" value="1"/>
</dbReference>
<name>A0A937XD26_UNCEI</name>
<dbReference type="AlphaFoldDB" id="A0A937XD26"/>
<dbReference type="GO" id="GO:0004722">
    <property type="term" value="F:protein serine/threonine phosphatase activity"/>
    <property type="evidence" value="ECO:0007669"/>
    <property type="project" value="InterPro"/>
</dbReference>
<dbReference type="PANTHER" id="PTHR13832:SF860">
    <property type="entry name" value="PROTEIN PHOSPHATASE PHPP"/>
    <property type="match status" value="1"/>
</dbReference>
<dbReference type="Proteomes" id="UP000748308">
    <property type="component" value="Unassembled WGS sequence"/>
</dbReference>
<comment type="caution">
    <text evidence="3">The sequence shown here is derived from an EMBL/GenBank/DDBJ whole genome shotgun (WGS) entry which is preliminary data.</text>
</comment>
<proteinExistence type="predicted"/>
<dbReference type="CDD" id="cd00143">
    <property type="entry name" value="PP2Cc"/>
    <property type="match status" value="1"/>
</dbReference>
<evidence type="ECO:0000256" key="1">
    <source>
        <dbReference type="SAM" id="MobiDB-lite"/>
    </source>
</evidence>
<dbReference type="SMART" id="SM00332">
    <property type="entry name" value="PP2Cc"/>
    <property type="match status" value="1"/>
</dbReference>
<feature type="domain" description="PPM-type phosphatase" evidence="2">
    <location>
        <begin position="54"/>
        <end position="293"/>
    </location>
</feature>
<dbReference type="Gene3D" id="3.60.40.10">
    <property type="entry name" value="PPM-type phosphatase domain"/>
    <property type="match status" value="1"/>
</dbReference>